<dbReference type="GO" id="GO:0016538">
    <property type="term" value="F:cyclin-dependent protein serine/threonine kinase regulator activity"/>
    <property type="evidence" value="ECO:0007669"/>
    <property type="project" value="TreeGrafter"/>
</dbReference>
<proteinExistence type="predicted"/>
<name>A0A0F7RVF9_9BASI</name>
<dbReference type="GO" id="GO:0019901">
    <property type="term" value="F:protein kinase binding"/>
    <property type="evidence" value="ECO:0007669"/>
    <property type="project" value="InterPro"/>
</dbReference>
<dbReference type="EMBL" id="LK056662">
    <property type="protein sequence ID" value="CDU23011.1"/>
    <property type="molecule type" value="Genomic_DNA"/>
</dbReference>
<dbReference type="AlphaFoldDB" id="A0A0F7RVF9"/>
<dbReference type="STRING" id="49012.A0A0F7RVF9"/>
<keyword evidence="4" id="KW-1185">Reference proteome</keyword>
<feature type="compositionally biased region" description="Low complexity" evidence="1">
    <location>
        <begin position="71"/>
        <end position="81"/>
    </location>
</feature>
<reference evidence="3" key="1">
    <citation type="submission" date="2014-06" db="EMBL/GenBank/DDBJ databases">
        <authorList>
            <person name="Ju J."/>
            <person name="Zhang J."/>
        </authorList>
    </citation>
    <scope>NUCLEOTIDE SEQUENCE</scope>
    <source>
        <strain evidence="3">SscI8</strain>
    </source>
</reference>
<feature type="compositionally biased region" description="Polar residues" evidence="1">
    <location>
        <begin position="415"/>
        <end position="427"/>
    </location>
</feature>
<protein>
    <submittedName>
        <fullName evidence="3">Related to PCL5-cyclin</fullName>
    </submittedName>
</protein>
<dbReference type="OrthoDB" id="286814at2759"/>
<evidence type="ECO:0000313" key="3">
    <source>
        <dbReference type="EMBL" id="CDU23011.1"/>
    </source>
</evidence>
<dbReference type="CDD" id="cd20557">
    <property type="entry name" value="CYCLIN_ScPCL1-like"/>
    <property type="match status" value="1"/>
</dbReference>
<accession>A0A0F7RVF9</accession>
<organism evidence="2 4">
    <name type="scientific">Sporisorium scitamineum</name>
    <dbReference type="NCBI Taxonomy" id="49012"/>
    <lineage>
        <taxon>Eukaryota</taxon>
        <taxon>Fungi</taxon>
        <taxon>Dikarya</taxon>
        <taxon>Basidiomycota</taxon>
        <taxon>Ustilaginomycotina</taxon>
        <taxon>Ustilaginomycetes</taxon>
        <taxon>Ustilaginales</taxon>
        <taxon>Ustilaginaceae</taxon>
        <taxon>Sporisorium</taxon>
    </lineage>
</organism>
<sequence>MQPLHPSYAPTVVVDGAVPLVADYVELNGINLASHTTALEQSVLGKPHLMPNHNALTWQPPTVCGKRSRSSSDASSSSSSAEATTFHASVFSPDNEGSESAFDSQTSVGEQTPSSCKSSMNQRVISQQQFEQLAAWRADMLAASEAESERDRCAKRIRDLQGEVVRLASEVVSVASQPTAQAAQLNTDAVAAAAPSVISPASSSSSSSTDGSKTALVDCLVDAACKTLDRVWNASAPVSSCELAKGKNALPLQVFVRETLRRGRTSCSTLQAALLYCVRLGEAAEKSKQFSLKQSTRAAGVEVEVETQASSPLLGMTKEELCLIRCPRRMFLASIITAAKFVQDRCYSNKAWSKISGLPVKDLGKLERAFLKAIDYRLMVPESDWENWTAELKRAHAAQNVTADSADEATVATGRRSSLSRSQSDNVTGAAMAHDTELRAVSPRLPSQVQPKYRLLGGETQQNANLSLPFPCARAAAVVSAEI</sequence>
<dbReference type="EMBL" id="CCFA01002543">
    <property type="protein sequence ID" value="CDS00410.1"/>
    <property type="molecule type" value="Genomic_DNA"/>
</dbReference>
<dbReference type="PANTHER" id="PTHR15615">
    <property type="match status" value="1"/>
</dbReference>
<dbReference type="GO" id="GO:0005634">
    <property type="term" value="C:nucleus"/>
    <property type="evidence" value="ECO:0007669"/>
    <property type="project" value="TreeGrafter"/>
</dbReference>
<dbReference type="Proteomes" id="UP000242770">
    <property type="component" value="Unassembled WGS sequence"/>
</dbReference>
<dbReference type="Pfam" id="PF08613">
    <property type="entry name" value="Cyclin"/>
    <property type="match status" value="1"/>
</dbReference>
<feature type="region of interest" description="Disordered" evidence="1">
    <location>
        <begin position="54"/>
        <end position="123"/>
    </location>
</feature>
<dbReference type="Gene3D" id="1.10.472.10">
    <property type="entry name" value="Cyclin-like"/>
    <property type="match status" value="1"/>
</dbReference>
<dbReference type="InterPro" id="IPR013922">
    <property type="entry name" value="Cyclin_PHO80-like"/>
</dbReference>
<feature type="region of interest" description="Disordered" evidence="1">
    <location>
        <begin position="405"/>
        <end position="431"/>
    </location>
</feature>
<reference evidence="4" key="2">
    <citation type="submission" date="2014-06" db="EMBL/GenBank/DDBJ databases">
        <authorList>
            <person name="Berkman P.J."/>
        </authorList>
    </citation>
    <scope>NUCLEOTIDE SEQUENCE [LARGE SCALE GENOMIC DNA]</scope>
</reference>
<dbReference type="GO" id="GO:0000307">
    <property type="term" value="C:cyclin-dependent protein kinase holoenzyme complex"/>
    <property type="evidence" value="ECO:0007669"/>
    <property type="project" value="TreeGrafter"/>
</dbReference>
<evidence type="ECO:0000313" key="2">
    <source>
        <dbReference type="EMBL" id="CDS00410.1"/>
    </source>
</evidence>
<gene>
    <name evidence="2" type="primary">SSCI42590.1</name>
    <name evidence="3" type="ORF">SPSC_01641</name>
</gene>
<feature type="compositionally biased region" description="Polar residues" evidence="1">
    <location>
        <begin position="101"/>
        <end position="123"/>
    </location>
</feature>
<evidence type="ECO:0000256" key="1">
    <source>
        <dbReference type="SAM" id="MobiDB-lite"/>
    </source>
</evidence>
<dbReference type="PANTHER" id="PTHR15615:SF36">
    <property type="entry name" value="PHO85 CYCLIN-5"/>
    <property type="match status" value="1"/>
</dbReference>
<reference evidence="2" key="3">
    <citation type="submission" date="2014-06" db="EMBL/GenBank/DDBJ databases">
        <authorList>
            <person name="Berkman J.Paul."/>
        </authorList>
    </citation>
    <scope>NUCLEOTIDE SEQUENCE [LARGE SCALE GENOMIC DNA]</scope>
</reference>
<evidence type="ECO:0000313" key="4">
    <source>
        <dbReference type="Proteomes" id="UP000242770"/>
    </source>
</evidence>